<dbReference type="PANTHER" id="PTHR47083:SF1">
    <property type="entry name" value="TESTIS-EXPRESSED PROTEIN 11"/>
    <property type="match status" value="1"/>
</dbReference>
<dbReference type="InterPro" id="IPR042861">
    <property type="entry name" value="TEX11"/>
</dbReference>
<dbReference type="STRING" id="75743.A0A401NYF4"/>
<dbReference type="GO" id="GO:0007060">
    <property type="term" value="P:male meiosis chromosome segregation"/>
    <property type="evidence" value="ECO:0007669"/>
    <property type="project" value="TreeGrafter"/>
</dbReference>
<comment type="caution">
    <text evidence="2">The sequence shown here is derived from an EMBL/GenBank/DDBJ whole genome shotgun (WGS) entry which is preliminary data.</text>
</comment>
<name>A0A401NYF4_SCYTO</name>
<dbReference type="AlphaFoldDB" id="A0A401NYF4"/>
<dbReference type="Proteomes" id="UP000288216">
    <property type="component" value="Unassembled WGS sequence"/>
</dbReference>
<evidence type="ECO:0000256" key="1">
    <source>
        <dbReference type="ARBA" id="ARBA00023254"/>
    </source>
</evidence>
<dbReference type="EMBL" id="BFAA01008224">
    <property type="protein sequence ID" value="GCB65896.1"/>
    <property type="molecule type" value="Genomic_DNA"/>
</dbReference>
<dbReference type="GO" id="GO:0007130">
    <property type="term" value="P:synaptonemal complex assembly"/>
    <property type="evidence" value="ECO:0007669"/>
    <property type="project" value="TreeGrafter"/>
</dbReference>
<dbReference type="PANTHER" id="PTHR47083">
    <property type="entry name" value="TESTIS-EXPRESSED PROTEIN 11"/>
    <property type="match status" value="1"/>
</dbReference>
<protein>
    <submittedName>
        <fullName evidence="2">Uncharacterized protein</fullName>
    </submittedName>
</protein>
<keyword evidence="3" id="KW-1185">Reference proteome</keyword>
<keyword evidence="1" id="KW-0469">Meiosis</keyword>
<evidence type="ECO:0000313" key="3">
    <source>
        <dbReference type="Proteomes" id="UP000288216"/>
    </source>
</evidence>
<organism evidence="2 3">
    <name type="scientific">Scyliorhinus torazame</name>
    <name type="common">Cloudy catshark</name>
    <name type="synonym">Catulus torazame</name>
    <dbReference type="NCBI Taxonomy" id="75743"/>
    <lineage>
        <taxon>Eukaryota</taxon>
        <taxon>Metazoa</taxon>
        <taxon>Chordata</taxon>
        <taxon>Craniata</taxon>
        <taxon>Vertebrata</taxon>
        <taxon>Chondrichthyes</taxon>
        <taxon>Elasmobranchii</taxon>
        <taxon>Galeomorphii</taxon>
        <taxon>Galeoidea</taxon>
        <taxon>Carcharhiniformes</taxon>
        <taxon>Scyliorhinidae</taxon>
        <taxon>Scyliorhinus</taxon>
    </lineage>
</organism>
<accession>A0A401NYF4</accession>
<dbReference type="InterPro" id="IPR013940">
    <property type="entry name" value="Spo22/ZIP4/TEX11"/>
</dbReference>
<dbReference type="OrthoDB" id="65716at2759"/>
<dbReference type="GO" id="GO:0000801">
    <property type="term" value="C:central element"/>
    <property type="evidence" value="ECO:0007669"/>
    <property type="project" value="TreeGrafter"/>
</dbReference>
<dbReference type="GO" id="GO:0007131">
    <property type="term" value="P:reciprocal meiotic recombination"/>
    <property type="evidence" value="ECO:0007669"/>
    <property type="project" value="TreeGrafter"/>
</dbReference>
<gene>
    <name evidence="2" type="ORF">scyTo_0014934</name>
</gene>
<reference evidence="2 3" key="1">
    <citation type="journal article" date="2018" name="Nat. Ecol. Evol.">
        <title>Shark genomes provide insights into elasmobranch evolution and the origin of vertebrates.</title>
        <authorList>
            <person name="Hara Y"/>
            <person name="Yamaguchi K"/>
            <person name="Onimaru K"/>
            <person name="Kadota M"/>
            <person name="Koyanagi M"/>
            <person name="Keeley SD"/>
            <person name="Tatsumi K"/>
            <person name="Tanaka K"/>
            <person name="Motone F"/>
            <person name="Kageyama Y"/>
            <person name="Nozu R"/>
            <person name="Adachi N"/>
            <person name="Nishimura O"/>
            <person name="Nakagawa R"/>
            <person name="Tanegashima C"/>
            <person name="Kiyatake I"/>
            <person name="Matsumoto R"/>
            <person name="Murakumo K"/>
            <person name="Nishida K"/>
            <person name="Terakita A"/>
            <person name="Kuratani S"/>
            <person name="Sato K"/>
            <person name="Hyodo S Kuraku.S."/>
        </authorList>
    </citation>
    <scope>NUCLEOTIDE SEQUENCE [LARGE SCALE GENOMIC DNA]</scope>
</reference>
<proteinExistence type="predicted"/>
<evidence type="ECO:0000313" key="2">
    <source>
        <dbReference type="EMBL" id="GCB65896.1"/>
    </source>
</evidence>
<sequence>MFLGDVSKDPTEILLLLYEFEARAKLNDPEIENILEKVLKLQQIEPKTLETLASLAMESPAHFPSVCKKALKIALSLKKKQPNKDVIRCSKLLHSLIQISLPTGITEIEPRILEEVWSYYEEALIIIESLQEEYPEVEILWLMTRAWNTGASLYSLGKYTETEQWCGLGMRFLKHLGSLRANYESQMMGLYTEILDRMDREKKVLPIEE</sequence>
<dbReference type="Pfam" id="PF08631">
    <property type="entry name" value="SPO22"/>
    <property type="match status" value="1"/>
</dbReference>
<dbReference type="OMA" id="LEPDECA"/>